<dbReference type="EMBL" id="LT629774">
    <property type="protein sequence ID" value="SDS54772.1"/>
    <property type="molecule type" value="Genomic_DNA"/>
</dbReference>
<name>A0A1H1T3I2_9FLAO</name>
<dbReference type="AlphaFoldDB" id="A0A1H1T3I2"/>
<sequence>MQKSRKIGGLRWWVVTLIAIATIINYIDRTSLSVL</sequence>
<proteinExistence type="predicted"/>
<keyword evidence="1" id="KW-0812">Transmembrane</keyword>
<evidence type="ECO:0000313" key="3">
    <source>
        <dbReference type="Proteomes" id="UP000198963"/>
    </source>
</evidence>
<evidence type="ECO:0000313" key="2">
    <source>
        <dbReference type="EMBL" id="SDS54772.1"/>
    </source>
</evidence>
<evidence type="ECO:0000256" key="1">
    <source>
        <dbReference type="SAM" id="Phobius"/>
    </source>
</evidence>
<keyword evidence="3" id="KW-1185">Reference proteome</keyword>
<feature type="transmembrane region" description="Helical" evidence="1">
    <location>
        <begin position="9"/>
        <end position="27"/>
    </location>
</feature>
<organism evidence="2 3">
    <name type="scientific">Winogradskyella sediminis</name>
    <dbReference type="NCBI Taxonomy" id="1382466"/>
    <lineage>
        <taxon>Bacteria</taxon>
        <taxon>Pseudomonadati</taxon>
        <taxon>Bacteroidota</taxon>
        <taxon>Flavobacteriia</taxon>
        <taxon>Flavobacteriales</taxon>
        <taxon>Flavobacteriaceae</taxon>
        <taxon>Winogradskyella</taxon>
    </lineage>
</organism>
<protein>
    <submittedName>
        <fullName evidence="2">MFS transporter, ACS family, hexuronate transporter</fullName>
    </submittedName>
</protein>
<gene>
    <name evidence="2" type="ORF">SAMN04489797_1842</name>
</gene>
<dbReference type="Proteomes" id="UP000198963">
    <property type="component" value="Chromosome I"/>
</dbReference>
<reference evidence="2 3" key="1">
    <citation type="submission" date="2016-10" db="EMBL/GenBank/DDBJ databases">
        <authorList>
            <person name="Varghese N."/>
            <person name="Submissions S."/>
        </authorList>
    </citation>
    <scope>NUCLEOTIDE SEQUENCE [LARGE SCALE GENOMIC DNA]</scope>
    <source>
        <strain evidence="2 3">RHA_55</strain>
    </source>
</reference>
<accession>A0A1H1T3I2</accession>
<keyword evidence="1" id="KW-0472">Membrane</keyword>
<keyword evidence="1" id="KW-1133">Transmembrane helix</keyword>